<keyword evidence="4 7" id="KW-0326">Glycosidase</keyword>
<name>A0A175W3S2_9PEZI</name>
<keyword evidence="2 9" id="KW-0732">Signal</keyword>
<dbReference type="InterPro" id="IPR023296">
    <property type="entry name" value="Glyco_hydro_beta-prop_sf"/>
</dbReference>
<proteinExistence type="inferred from homology"/>
<dbReference type="CDD" id="cd18820">
    <property type="entry name" value="GH43_LbAraf43-like"/>
    <property type="match status" value="1"/>
</dbReference>
<feature type="site" description="Important for catalytic activity, responsible for pKa modulation of the active site Glu and correct orientation of both the proton donor and substrate" evidence="6">
    <location>
        <position position="150"/>
    </location>
</feature>
<accession>A0A175W3S2</accession>
<feature type="active site" description="Proton acceptor" evidence="5">
    <location>
        <position position="36"/>
    </location>
</feature>
<evidence type="ECO:0000313" key="10">
    <source>
        <dbReference type="EMBL" id="KXX78313.1"/>
    </source>
</evidence>
<evidence type="ECO:0000256" key="6">
    <source>
        <dbReference type="PIRSR" id="PIRSR606710-2"/>
    </source>
</evidence>
<evidence type="ECO:0000256" key="1">
    <source>
        <dbReference type="ARBA" id="ARBA00009865"/>
    </source>
</evidence>
<feature type="active site" description="Proton donor" evidence="5">
    <location>
        <position position="206"/>
    </location>
</feature>
<gene>
    <name evidence="10" type="ORF">MMYC01_206231</name>
</gene>
<dbReference type="AlphaFoldDB" id="A0A175W3S2"/>
<comment type="similarity">
    <text evidence="1 7">Belongs to the glycosyl hydrolase 43 family.</text>
</comment>
<dbReference type="OrthoDB" id="272289at2759"/>
<evidence type="ECO:0000256" key="2">
    <source>
        <dbReference type="ARBA" id="ARBA00022729"/>
    </source>
</evidence>
<dbReference type="Pfam" id="PF04616">
    <property type="entry name" value="Glyco_hydro_43"/>
    <property type="match status" value="1"/>
</dbReference>
<evidence type="ECO:0000256" key="8">
    <source>
        <dbReference type="SAM" id="MobiDB-lite"/>
    </source>
</evidence>
<protein>
    <submittedName>
        <fullName evidence="10">Extracellular exo-alpha-(1-&gt;5)-L-arabinofuranosidase</fullName>
    </submittedName>
</protein>
<dbReference type="Gene3D" id="2.115.10.20">
    <property type="entry name" value="Glycosyl hydrolase domain, family 43"/>
    <property type="match status" value="1"/>
</dbReference>
<dbReference type="Proteomes" id="UP000078237">
    <property type="component" value="Unassembled WGS sequence"/>
</dbReference>
<dbReference type="GO" id="GO:0005975">
    <property type="term" value="P:carbohydrate metabolic process"/>
    <property type="evidence" value="ECO:0007669"/>
    <property type="project" value="InterPro"/>
</dbReference>
<dbReference type="PANTHER" id="PTHR43817:SF1">
    <property type="entry name" value="HYDROLASE, FAMILY 43, PUTATIVE (AFU_ORTHOLOGUE AFUA_3G01660)-RELATED"/>
    <property type="match status" value="1"/>
</dbReference>
<keyword evidence="3 7" id="KW-0378">Hydrolase</keyword>
<feature type="chain" id="PRO_5008043640" evidence="9">
    <location>
        <begin position="25"/>
        <end position="339"/>
    </location>
</feature>
<dbReference type="SUPFAM" id="SSF75005">
    <property type="entry name" value="Arabinanase/levansucrase/invertase"/>
    <property type="match status" value="1"/>
</dbReference>
<dbReference type="EMBL" id="LCTW02000125">
    <property type="protein sequence ID" value="KXX78313.1"/>
    <property type="molecule type" value="Genomic_DNA"/>
</dbReference>
<feature type="region of interest" description="Disordered" evidence="8">
    <location>
        <begin position="308"/>
        <end position="339"/>
    </location>
</feature>
<keyword evidence="11" id="KW-1185">Reference proteome</keyword>
<feature type="signal peptide" evidence="9">
    <location>
        <begin position="1"/>
        <end position="24"/>
    </location>
</feature>
<evidence type="ECO:0000313" key="11">
    <source>
        <dbReference type="Proteomes" id="UP000078237"/>
    </source>
</evidence>
<dbReference type="GO" id="GO:0004553">
    <property type="term" value="F:hydrolase activity, hydrolyzing O-glycosyl compounds"/>
    <property type="evidence" value="ECO:0007669"/>
    <property type="project" value="InterPro"/>
</dbReference>
<evidence type="ECO:0000256" key="7">
    <source>
        <dbReference type="RuleBase" id="RU361187"/>
    </source>
</evidence>
<organism evidence="10 11">
    <name type="scientific">Madurella mycetomatis</name>
    <dbReference type="NCBI Taxonomy" id="100816"/>
    <lineage>
        <taxon>Eukaryota</taxon>
        <taxon>Fungi</taxon>
        <taxon>Dikarya</taxon>
        <taxon>Ascomycota</taxon>
        <taxon>Pezizomycotina</taxon>
        <taxon>Sordariomycetes</taxon>
        <taxon>Sordariomycetidae</taxon>
        <taxon>Sordariales</taxon>
        <taxon>Sordariales incertae sedis</taxon>
        <taxon>Madurella</taxon>
    </lineage>
</organism>
<dbReference type="STRING" id="100816.A0A175W3S2"/>
<evidence type="ECO:0000256" key="9">
    <source>
        <dbReference type="SAM" id="SignalP"/>
    </source>
</evidence>
<dbReference type="InterPro" id="IPR006710">
    <property type="entry name" value="Glyco_hydro_43"/>
</dbReference>
<comment type="caution">
    <text evidence="10">The sequence shown here is derived from an EMBL/GenBank/DDBJ whole genome shotgun (WGS) entry which is preliminary data.</text>
</comment>
<dbReference type="VEuPathDB" id="FungiDB:MMYC01_206231"/>
<evidence type="ECO:0000256" key="3">
    <source>
        <dbReference type="ARBA" id="ARBA00022801"/>
    </source>
</evidence>
<reference evidence="10 11" key="1">
    <citation type="journal article" date="2016" name="Genome Announc.">
        <title>Genome Sequence of Madurella mycetomatis mm55, Isolated from a Human Mycetoma Case in Sudan.</title>
        <authorList>
            <person name="Smit S."/>
            <person name="Derks M.F."/>
            <person name="Bervoets S."/>
            <person name="Fahal A."/>
            <person name="van Leeuwen W."/>
            <person name="van Belkum A."/>
            <person name="van de Sande W.W."/>
        </authorList>
    </citation>
    <scope>NUCLEOTIDE SEQUENCE [LARGE SCALE GENOMIC DNA]</scope>
    <source>
        <strain evidence="11">mm55</strain>
    </source>
</reference>
<evidence type="ECO:0000256" key="4">
    <source>
        <dbReference type="ARBA" id="ARBA00023295"/>
    </source>
</evidence>
<sequence>MQATLWLLWHAIIFLGAWTSFAHAFTNPIKTRDGSDPFIVYYDGMYYLTSTTWSNIVITASPTIEGLKTASPQVVWTDRNAARCCNVWAPEMHKVAGRWYIYYTAGPDVNDFVQRQRVWVLQGGTGDPLSAAYSFVSQITPPNYSQGMLDATVYNISGKSYFIYSSTVAPASLYIAELLTPTTTGLATMISRPELPWERQGWSINEGPAGLTSPNGTHYVVFSASGCNTEHYKLGALKLSTGSDPLQASSWTKLPDPLFTTANGLHGPGHNAFFKSPDGTQDWNVYHANRSPSGGCDGGRQTFVQPVGWNSDDTPDLGAPMAPGTQIQPPSGEGPQTLR</sequence>
<dbReference type="PANTHER" id="PTHR43817">
    <property type="entry name" value="GLYCOSYL HYDROLASE"/>
    <property type="match status" value="1"/>
</dbReference>
<evidence type="ECO:0000256" key="5">
    <source>
        <dbReference type="PIRSR" id="PIRSR606710-1"/>
    </source>
</evidence>